<comment type="caution">
    <text evidence="8">The sequence shown here is derived from an EMBL/GenBank/DDBJ whole genome shotgun (WGS) entry which is preliminary data.</text>
</comment>
<feature type="compositionally biased region" description="Low complexity" evidence="6">
    <location>
        <begin position="41"/>
        <end position="56"/>
    </location>
</feature>
<evidence type="ECO:0000256" key="2">
    <source>
        <dbReference type="ARBA" id="ARBA00044677"/>
    </source>
</evidence>
<dbReference type="InterPro" id="IPR019734">
    <property type="entry name" value="TPR_rpt"/>
</dbReference>
<dbReference type="PANTHER" id="PTHR31399">
    <property type="entry name" value="DNA-DIRECTED PRIMASE / POLYMERASE PROTEIN"/>
    <property type="match status" value="1"/>
</dbReference>
<keyword evidence="5" id="KW-0802">TPR repeat</keyword>
<accession>A0A8J5W6H2</accession>
<dbReference type="EC" id="2.7.7.102" evidence="3"/>
<dbReference type="GO" id="GO:0003887">
    <property type="term" value="F:DNA-directed DNA polymerase activity"/>
    <property type="evidence" value="ECO:0007669"/>
    <property type="project" value="UniProtKB-EC"/>
</dbReference>
<dbReference type="GO" id="GO:0009411">
    <property type="term" value="P:response to UV"/>
    <property type="evidence" value="ECO:0007669"/>
    <property type="project" value="TreeGrafter"/>
</dbReference>
<dbReference type="EMBL" id="JAAALK010000282">
    <property type="protein sequence ID" value="KAG8080629.1"/>
    <property type="molecule type" value="Genomic_DNA"/>
</dbReference>
<dbReference type="PROSITE" id="PS50005">
    <property type="entry name" value="TPR"/>
    <property type="match status" value="2"/>
</dbReference>
<feature type="repeat" description="TPR" evidence="5">
    <location>
        <begin position="834"/>
        <end position="867"/>
    </location>
</feature>
<keyword evidence="7" id="KW-0812">Transmembrane</keyword>
<evidence type="ECO:0000256" key="5">
    <source>
        <dbReference type="PROSITE-ProRule" id="PRU00339"/>
    </source>
</evidence>
<proteinExistence type="predicted"/>
<evidence type="ECO:0000256" key="3">
    <source>
        <dbReference type="ARBA" id="ARBA00044768"/>
    </source>
</evidence>
<evidence type="ECO:0000256" key="7">
    <source>
        <dbReference type="SAM" id="Phobius"/>
    </source>
</evidence>
<dbReference type="Pfam" id="PF13424">
    <property type="entry name" value="TPR_12"/>
    <property type="match status" value="1"/>
</dbReference>
<comment type="catalytic activity">
    <reaction evidence="4">
        <text>DNA(n) + a 2'-deoxyribonucleoside 5'-triphosphate = DNA(n+1) + diphosphate</text>
        <dbReference type="Rhea" id="RHEA:22508"/>
        <dbReference type="Rhea" id="RHEA-COMP:17339"/>
        <dbReference type="Rhea" id="RHEA-COMP:17340"/>
        <dbReference type="ChEBI" id="CHEBI:33019"/>
        <dbReference type="ChEBI" id="CHEBI:61560"/>
        <dbReference type="ChEBI" id="CHEBI:173112"/>
        <dbReference type="EC" id="2.7.7.7"/>
    </reaction>
    <physiologicalReaction direction="left-to-right" evidence="4">
        <dbReference type="Rhea" id="RHEA:22509"/>
    </physiologicalReaction>
</comment>
<dbReference type="Pfam" id="PF03121">
    <property type="entry name" value="Herpes_UL52"/>
    <property type="match status" value="1"/>
</dbReference>
<keyword evidence="9" id="KW-1185">Reference proteome</keyword>
<sequence>MAANDPKDDVDRLFACFKCGVSPPQSAFRERPRREGKRSRVASAAVDGSGGSSSSAHTPYSAEKHGTPSSVAIRFTGRRQMSPVVFYCSPQGVPVKKPLSLLRLLREIRIDLKKQTDLVPSAGVWATFPRQEEAIRFCKAHANTSVFSYQDHLSGQRRFLVSTYDEFWKRYDSMDPQIRHHYEVIQDGSPCHIYFDLEFDARLNKMRDADEMVDILVAVTFSALHDKYSIEAQEEWIIELDSSTEEKFSRHLIIRIPKTAFKDNSHVGAFISEICSRIAAQRATNPNLDKLYITKDSSCTGPVDKLFMDTAVYTRNRCFRLAFSSKSGKKSFLVATRRFKFKNMNDKELFMESLICRLDDDCDKLLICKLDLDCKKTLHFDSEASMTRIQGKNNKDSIGTYRSDFPLSNTYGISPFPALDGFIESIASFGNVSGKIRCWYWFSHYGLMIYSMSRSRYCEHIGREHKSNHVMYIVEFQRAAYYQKCYDPDCQGYRSPLRPVPWDVIPELSSISDSAQREYQGEVVEINIEGSNRITTFQKGLRCRLRSRWNHRAMRSHPTGGLRRAAHVSRRGEATACSILVKGRSRIGHFASRPVPTGGRRVVHEANNEEMPATASRLAAPAALLLPPRSSFLAVAGLRCPSRMVSRRATATSAFLRRGETEADLPIIAVDRQSIKRGEEIFHPAKIEEEFCHCTDKDDTKRFSKLLLQLGTLPCCTMAWLSFAQSAQSSEGTNINMVYEVGELFELGIQLSYLLILLVLLGAGTFFVIRQVLVRRELDLSAKELQEQVRSGDASATEYFELGAVMLRRKFYPAAIKYLQQAIQKWDRDEQDLAQVYNALGVSYKRDNKLDKAIQQFEKAVELQPGYVTAWNNLGDAYEKKKELKSALKAFEEVLLFDPNNTVARPRRDDLKLRVGMYKGVPVKSEKR</sequence>
<dbReference type="GO" id="GO:0031297">
    <property type="term" value="P:replication fork processing"/>
    <property type="evidence" value="ECO:0007669"/>
    <property type="project" value="TreeGrafter"/>
</dbReference>
<keyword evidence="7" id="KW-0472">Membrane</keyword>
<feature type="region of interest" description="Disordered" evidence="6">
    <location>
        <begin position="22"/>
        <end position="69"/>
    </location>
</feature>
<dbReference type="GO" id="GO:0006264">
    <property type="term" value="P:mitochondrial DNA replication"/>
    <property type="evidence" value="ECO:0007669"/>
    <property type="project" value="TreeGrafter"/>
</dbReference>
<dbReference type="GO" id="GO:0005634">
    <property type="term" value="C:nucleus"/>
    <property type="evidence" value="ECO:0007669"/>
    <property type="project" value="TreeGrafter"/>
</dbReference>
<organism evidence="8 9">
    <name type="scientific">Zizania palustris</name>
    <name type="common">Northern wild rice</name>
    <dbReference type="NCBI Taxonomy" id="103762"/>
    <lineage>
        <taxon>Eukaryota</taxon>
        <taxon>Viridiplantae</taxon>
        <taxon>Streptophyta</taxon>
        <taxon>Embryophyta</taxon>
        <taxon>Tracheophyta</taxon>
        <taxon>Spermatophyta</taxon>
        <taxon>Magnoliopsida</taxon>
        <taxon>Liliopsida</taxon>
        <taxon>Poales</taxon>
        <taxon>Poaceae</taxon>
        <taxon>BOP clade</taxon>
        <taxon>Oryzoideae</taxon>
        <taxon>Oryzeae</taxon>
        <taxon>Zizaniinae</taxon>
        <taxon>Zizania</taxon>
    </lineage>
</organism>
<dbReference type="GO" id="GO:0003682">
    <property type="term" value="F:chromatin binding"/>
    <property type="evidence" value="ECO:0007669"/>
    <property type="project" value="TreeGrafter"/>
</dbReference>
<feature type="transmembrane region" description="Helical" evidence="7">
    <location>
        <begin position="747"/>
        <end position="769"/>
    </location>
</feature>
<evidence type="ECO:0000256" key="6">
    <source>
        <dbReference type="SAM" id="MobiDB-lite"/>
    </source>
</evidence>
<comment type="catalytic activity">
    <reaction evidence="2">
        <text>ssDNA + n NTP = ssDNA/pppN(pN)n-1 hybrid + (n-1) diphosphate.</text>
        <dbReference type="EC" id="2.7.7.102"/>
    </reaction>
</comment>
<protein>
    <recommendedName>
        <fullName evidence="1">DNA-directed primase/polymerase protein</fullName>
        <ecNumber evidence="3">2.7.7.102</ecNumber>
    </recommendedName>
</protein>
<dbReference type="GO" id="GO:0042276">
    <property type="term" value="P:error-prone translesion synthesis"/>
    <property type="evidence" value="ECO:0007669"/>
    <property type="project" value="InterPro"/>
</dbReference>
<dbReference type="Pfam" id="PF00515">
    <property type="entry name" value="TPR_1"/>
    <property type="match status" value="1"/>
</dbReference>
<gene>
    <name evidence="8" type="ORF">GUJ93_ZPchr0007g3317</name>
</gene>
<dbReference type="SMART" id="SM00028">
    <property type="entry name" value="TPR"/>
    <property type="match status" value="3"/>
</dbReference>
<dbReference type="InterPro" id="IPR044917">
    <property type="entry name" value="PRIMPOL"/>
</dbReference>
<dbReference type="PROSITE" id="PS50293">
    <property type="entry name" value="TPR_REGION"/>
    <property type="match status" value="2"/>
</dbReference>
<dbReference type="PANTHER" id="PTHR31399:SF0">
    <property type="entry name" value="DNA-DIRECTED PRIMASE_POLYMERASE PROTEIN"/>
    <property type="match status" value="1"/>
</dbReference>
<evidence type="ECO:0000256" key="1">
    <source>
        <dbReference type="ARBA" id="ARBA00026139"/>
    </source>
</evidence>
<feature type="repeat" description="TPR" evidence="5">
    <location>
        <begin position="868"/>
        <end position="901"/>
    </location>
</feature>
<name>A0A8J5W6H2_ZIZPA</name>
<dbReference type="GO" id="GO:0005759">
    <property type="term" value="C:mitochondrial matrix"/>
    <property type="evidence" value="ECO:0007669"/>
    <property type="project" value="TreeGrafter"/>
</dbReference>
<evidence type="ECO:0000313" key="8">
    <source>
        <dbReference type="EMBL" id="KAG8080629.1"/>
    </source>
</evidence>
<evidence type="ECO:0000256" key="4">
    <source>
        <dbReference type="ARBA" id="ARBA00047303"/>
    </source>
</evidence>
<keyword evidence="7" id="KW-1133">Transmembrane helix</keyword>
<dbReference type="OrthoDB" id="5988181at2759"/>
<reference evidence="8" key="1">
    <citation type="journal article" date="2021" name="bioRxiv">
        <title>Whole Genome Assembly and Annotation of Northern Wild Rice, Zizania palustris L., Supports a Whole Genome Duplication in the Zizania Genus.</title>
        <authorList>
            <person name="Haas M."/>
            <person name="Kono T."/>
            <person name="Macchietto M."/>
            <person name="Millas R."/>
            <person name="McGilp L."/>
            <person name="Shao M."/>
            <person name="Duquette J."/>
            <person name="Hirsch C.N."/>
            <person name="Kimball J."/>
        </authorList>
    </citation>
    <scope>NUCLEOTIDE SEQUENCE</scope>
    <source>
        <tissue evidence="8">Fresh leaf tissue</tissue>
    </source>
</reference>
<evidence type="ECO:0000313" key="9">
    <source>
        <dbReference type="Proteomes" id="UP000729402"/>
    </source>
</evidence>
<dbReference type="Proteomes" id="UP000729402">
    <property type="component" value="Unassembled WGS sequence"/>
</dbReference>
<dbReference type="AlphaFoldDB" id="A0A8J5W6H2"/>
<reference evidence="8" key="2">
    <citation type="submission" date="2021-02" db="EMBL/GenBank/DDBJ databases">
        <authorList>
            <person name="Kimball J.A."/>
            <person name="Haas M.W."/>
            <person name="Macchietto M."/>
            <person name="Kono T."/>
            <person name="Duquette J."/>
            <person name="Shao M."/>
        </authorList>
    </citation>
    <scope>NUCLEOTIDE SEQUENCE</scope>
    <source>
        <tissue evidence="8">Fresh leaf tissue</tissue>
    </source>
</reference>